<name>A0AAW0FJE5_9APHY</name>
<evidence type="ECO:0000313" key="1">
    <source>
        <dbReference type="EMBL" id="KAK7677322.1"/>
    </source>
</evidence>
<comment type="caution">
    <text evidence="1">The sequence shown here is derived from an EMBL/GenBank/DDBJ whole genome shotgun (WGS) entry which is preliminary data.</text>
</comment>
<gene>
    <name evidence="1" type="ORF">QCA50_019652</name>
</gene>
<evidence type="ECO:0000313" key="2">
    <source>
        <dbReference type="Proteomes" id="UP001385951"/>
    </source>
</evidence>
<reference evidence="1 2" key="1">
    <citation type="submission" date="2022-09" db="EMBL/GenBank/DDBJ databases">
        <authorList>
            <person name="Palmer J.M."/>
        </authorList>
    </citation>
    <scope>NUCLEOTIDE SEQUENCE [LARGE SCALE GENOMIC DNA]</scope>
    <source>
        <strain evidence="1 2">DSM 7382</strain>
    </source>
</reference>
<dbReference type="EMBL" id="JASBNA010000090">
    <property type="protein sequence ID" value="KAK7677322.1"/>
    <property type="molecule type" value="Genomic_DNA"/>
</dbReference>
<keyword evidence="2" id="KW-1185">Reference proteome</keyword>
<proteinExistence type="predicted"/>
<accession>A0AAW0FJE5</accession>
<organism evidence="1 2">
    <name type="scientific">Cerrena zonata</name>
    <dbReference type="NCBI Taxonomy" id="2478898"/>
    <lineage>
        <taxon>Eukaryota</taxon>
        <taxon>Fungi</taxon>
        <taxon>Dikarya</taxon>
        <taxon>Basidiomycota</taxon>
        <taxon>Agaricomycotina</taxon>
        <taxon>Agaricomycetes</taxon>
        <taxon>Polyporales</taxon>
        <taxon>Cerrenaceae</taxon>
        <taxon>Cerrena</taxon>
    </lineage>
</organism>
<protein>
    <submittedName>
        <fullName evidence="1">Uncharacterized protein</fullName>
    </submittedName>
</protein>
<sequence length="67" mass="7555">MCVWTYRRHGIDLYEDNGQLLSEVVDPGISMSFGIADQEIRLPFAEFVILSIQARRTLTSPGQNGQL</sequence>
<dbReference type="Proteomes" id="UP001385951">
    <property type="component" value="Unassembled WGS sequence"/>
</dbReference>
<dbReference type="AlphaFoldDB" id="A0AAW0FJE5"/>